<name>A0A9W4TX05_9ASCO</name>
<dbReference type="Pfam" id="PF10559">
    <property type="entry name" value="Plug_translocon"/>
    <property type="match status" value="1"/>
</dbReference>
<protein>
    <recommendedName>
        <fullName evidence="3">Translocon Sec61/SecY plug domain-containing protein</fullName>
    </recommendedName>
</protein>
<feature type="transmembrane region" description="Helical" evidence="2">
    <location>
        <begin position="187"/>
        <end position="207"/>
    </location>
</feature>
<keyword evidence="2" id="KW-0812">Transmembrane</keyword>
<evidence type="ECO:0000313" key="4">
    <source>
        <dbReference type="EMBL" id="CAI5757882.1"/>
    </source>
</evidence>
<evidence type="ECO:0000259" key="3">
    <source>
        <dbReference type="Pfam" id="PF10559"/>
    </source>
</evidence>
<keyword evidence="2" id="KW-1133">Transmembrane helix</keyword>
<feature type="transmembrane region" description="Helical" evidence="2">
    <location>
        <begin position="263"/>
        <end position="281"/>
    </location>
</feature>
<dbReference type="GO" id="GO:0016020">
    <property type="term" value="C:membrane"/>
    <property type="evidence" value="ECO:0007669"/>
    <property type="project" value="InterPro"/>
</dbReference>
<feature type="transmembrane region" description="Helical" evidence="2">
    <location>
        <begin position="301"/>
        <end position="326"/>
    </location>
</feature>
<organism evidence="4 5">
    <name type="scientific">Candida verbasci</name>
    <dbReference type="NCBI Taxonomy" id="1227364"/>
    <lineage>
        <taxon>Eukaryota</taxon>
        <taxon>Fungi</taxon>
        <taxon>Dikarya</taxon>
        <taxon>Ascomycota</taxon>
        <taxon>Saccharomycotina</taxon>
        <taxon>Pichiomycetes</taxon>
        <taxon>Debaryomycetaceae</taxon>
        <taxon>Candida/Lodderomyces clade</taxon>
        <taxon>Candida</taxon>
    </lineage>
</organism>
<dbReference type="InterPro" id="IPR019561">
    <property type="entry name" value="Translocon_Sec61/SecY_plug_dom"/>
</dbReference>
<feature type="transmembrane region" description="Helical" evidence="2">
    <location>
        <begin position="161"/>
        <end position="180"/>
    </location>
</feature>
<feature type="transmembrane region" description="Helical" evidence="2">
    <location>
        <begin position="410"/>
        <end position="431"/>
    </location>
</feature>
<dbReference type="AlphaFoldDB" id="A0A9W4TX05"/>
<gene>
    <name evidence="4" type="ORF">CANVERA_P2394</name>
</gene>
<dbReference type="GO" id="GO:0015031">
    <property type="term" value="P:protein transport"/>
    <property type="evidence" value="ECO:0007669"/>
    <property type="project" value="InterPro"/>
</dbReference>
<feature type="transmembrane region" description="Helical" evidence="2">
    <location>
        <begin position="33"/>
        <end position="53"/>
    </location>
</feature>
<comment type="caution">
    <text evidence="4">The sequence shown here is derived from an EMBL/GenBank/DDBJ whole genome shotgun (WGS) entry which is preliminary data.</text>
</comment>
<feature type="domain" description="Translocon Sec61/SecY plug" evidence="3">
    <location>
        <begin position="41"/>
        <end position="77"/>
    </location>
</feature>
<dbReference type="Pfam" id="PF00344">
    <property type="entry name" value="SecY"/>
    <property type="match status" value="1"/>
</dbReference>
<reference evidence="4" key="1">
    <citation type="submission" date="2022-12" db="EMBL/GenBank/DDBJ databases">
        <authorList>
            <person name="Brejova B."/>
        </authorList>
    </citation>
    <scope>NUCLEOTIDE SEQUENCE</scope>
</reference>
<dbReference type="InterPro" id="IPR002208">
    <property type="entry name" value="SecY/SEC61-alpha"/>
</dbReference>
<dbReference type="OrthoDB" id="420669at2759"/>
<keyword evidence="2" id="KW-0472">Membrane</keyword>
<feature type="transmembrane region" description="Helical" evidence="2">
    <location>
        <begin position="124"/>
        <end position="141"/>
    </location>
</feature>
<comment type="similarity">
    <text evidence="1">Belongs to the SecY/SEC61-alpha family.</text>
</comment>
<feature type="transmembrane region" description="Helical" evidence="2">
    <location>
        <begin position="352"/>
        <end position="373"/>
    </location>
</feature>
<proteinExistence type="inferred from homology"/>
<sequence length="478" mass="53795">MAGFRLLDLVKFFLPILPEIEYPFEKISFDERIVYTVSCAVIFLFGQLPIYGLKKNAQFYIEDPFYNFRSIFSMQQGTLLEFGLLPVLTSGFIWQIAVGLRLINVNLGNRLDRELFQTGQKLTSFILAIIYTVIFIYVGYFDNVIKGYNPIEIGGNIPWGSYFLIGLQLCSWSWIITLLVEIFDKGYGFGSGSLCFLILESATNFIADLVGVEIYPLVNSNKFETYGASLNLIKNFKIFSPKETAFQIYHAFTRIQFPNLTQFYISLFSILVVIGLQNFRIEVPIRSTKMRGMNNIYPIKLLYCGALPLLFAYTIIANLKIFNYLFNFALSPYFPTLTFKLYGSRKVLNSTIISFAFSIIEAFAVIILSSWFANKWSFISGSSPRDISKQFKDQGISISGKRDVSITKEFNRIIPVASVSGAFIIAVVAVIGEFFGGLGKGVSVIVGVASAFGILEEFMIEYQQAGGSQFTNALSGFQ</sequence>
<dbReference type="Gene3D" id="1.10.3370.10">
    <property type="entry name" value="SecY subunit domain"/>
    <property type="match status" value="1"/>
</dbReference>
<keyword evidence="5" id="KW-1185">Reference proteome</keyword>
<dbReference type="SUPFAM" id="SSF103491">
    <property type="entry name" value="Preprotein translocase SecY subunit"/>
    <property type="match status" value="1"/>
</dbReference>
<evidence type="ECO:0000256" key="2">
    <source>
        <dbReference type="SAM" id="Phobius"/>
    </source>
</evidence>
<dbReference type="InterPro" id="IPR023201">
    <property type="entry name" value="SecY_dom_sf"/>
</dbReference>
<dbReference type="PANTHER" id="PTHR10906">
    <property type="entry name" value="SECY/SEC61-ALPHA FAMILY MEMBER"/>
    <property type="match status" value="1"/>
</dbReference>
<feature type="transmembrane region" description="Helical" evidence="2">
    <location>
        <begin position="82"/>
        <end position="103"/>
    </location>
</feature>
<dbReference type="Proteomes" id="UP001152885">
    <property type="component" value="Unassembled WGS sequence"/>
</dbReference>
<dbReference type="EMBL" id="CANTUO010000002">
    <property type="protein sequence ID" value="CAI5757882.1"/>
    <property type="molecule type" value="Genomic_DNA"/>
</dbReference>
<evidence type="ECO:0000313" key="5">
    <source>
        <dbReference type="Proteomes" id="UP001152885"/>
    </source>
</evidence>
<feature type="transmembrane region" description="Helical" evidence="2">
    <location>
        <begin position="437"/>
        <end position="455"/>
    </location>
</feature>
<accession>A0A9W4TX05</accession>
<dbReference type="PIRSF" id="PIRSF004557">
    <property type="entry name" value="SecY"/>
    <property type="match status" value="1"/>
</dbReference>
<evidence type="ECO:0000256" key="1">
    <source>
        <dbReference type="RuleBase" id="RU004349"/>
    </source>
</evidence>